<organism evidence="5 6">
    <name type="scientific">Dyella acidisoli</name>
    <dbReference type="NCBI Taxonomy" id="1867834"/>
    <lineage>
        <taxon>Bacteria</taxon>
        <taxon>Pseudomonadati</taxon>
        <taxon>Pseudomonadota</taxon>
        <taxon>Gammaproteobacteria</taxon>
        <taxon>Lysobacterales</taxon>
        <taxon>Rhodanobacteraceae</taxon>
        <taxon>Dyella</taxon>
    </lineage>
</organism>
<dbReference type="EMBL" id="BSOB01000001">
    <property type="protein sequence ID" value="GLQ91068.1"/>
    <property type="molecule type" value="Genomic_DNA"/>
</dbReference>
<proteinExistence type="predicted"/>
<evidence type="ECO:0000313" key="5">
    <source>
        <dbReference type="EMBL" id="GLQ91068.1"/>
    </source>
</evidence>
<dbReference type="PANTHER" id="PTHR33164:SF43">
    <property type="entry name" value="HTH-TYPE TRANSCRIPTIONAL REPRESSOR YETL"/>
    <property type="match status" value="1"/>
</dbReference>
<evidence type="ECO:0000256" key="1">
    <source>
        <dbReference type="ARBA" id="ARBA00023015"/>
    </source>
</evidence>
<protein>
    <recommendedName>
        <fullName evidence="4">HTH marR-type domain-containing protein</fullName>
    </recommendedName>
</protein>
<dbReference type="InterPro" id="IPR055166">
    <property type="entry name" value="Transc_reg_Sar_Rot_HTH"/>
</dbReference>
<feature type="domain" description="HTH marR-type" evidence="4">
    <location>
        <begin position="15"/>
        <end position="150"/>
    </location>
</feature>
<accession>A0ABQ5XHD1</accession>
<dbReference type="InterPro" id="IPR036390">
    <property type="entry name" value="WH_DNA-bd_sf"/>
</dbReference>
<evidence type="ECO:0000256" key="2">
    <source>
        <dbReference type="ARBA" id="ARBA00023125"/>
    </source>
</evidence>
<evidence type="ECO:0000256" key="3">
    <source>
        <dbReference type="ARBA" id="ARBA00023163"/>
    </source>
</evidence>
<dbReference type="PANTHER" id="PTHR33164">
    <property type="entry name" value="TRANSCRIPTIONAL REGULATOR, MARR FAMILY"/>
    <property type="match status" value="1"/>
</dbReference>
<sequence>MSAASTGDEAIDMTDVDALYKMAEVSRVLRSATSTIEKFVHLASGTNDLTLMHCLVLVHLSRKASCKQLDLKSATGIAPTHLTKLVDELTHRGFVRRHRSSWDRRQIILALTAPGRETALRLLTSLHELTHKTQLNAIEELGSSLKRFVSTTANDEWLDRGSAHTNEVDQLDRGDMIVKPIN</sequence>
<gene>
    <name evidence="5" type="ORF">GCM10007901_00180</name>
</gene>
<evidence type="ECO:0000313" key="6">
    <source>
        <dbReference type="Proteomes" id="UP001156670"/>
    </source>
</evidence>
<keyword evidence="6" id="KW-1185">Reference proteome</keyword>
<dbReference type="Proteomes" id="UP001156670">
    <property type="component" value="Unassembled WGS sequence"/>
</dbReference>
<keyword evidence="2" id="KW-0238">DNA-binding</keyword>
<dbReference type="InterPro" id="IPR039422">
    <property type="entry name" value="MarR/SlyA-like"/>
</dbReference>
<keyword evidence="1" id="KW-0805">Transcription regulation</keyword>
<evidence type="ECO:0000259" key="4">
    <source>
        <dbReference type="PROSITE" id="PS50995"/>
    </source>
</evidence>
<keyword evidence="3" id="KW-0804">Transcription</keyword>
<comment type="caution">
    <text evidence="5">The sequence shown here is derived from an EMBL/GenBank/DDBJ whole genome shotgun (WGS) entry which is preliminary data.</text>
</comment>
<dbReference type="Pfam" id="PF22381">
    <property type="entry name" value="Staph_reg_Sar_Rot"/>
    <property type="match status" value="1"/>
</dbReference>
<dbReference type="SUPFAM" id="SSF46785">
    <property type="entry name" value="Winged helix' DNA-binding domain"/>
    <property type="match status" value="1"/>
</dbReference>
<dbReference type="Gene3D" id="1.10.10.10">
    <property type="entry name" value="Winged helix-like DNA-binding domain superfamily/Winged helix DNA-binding domain"/>
    <property type="match status" value="1"/>
</dbReference>
<dbReference type="SMART" id="SM00347">
    <property type="entry name" value="HTH_MARR"/>
    <property type="match status" value="1"/>
</dbReference>
<dbReference type="InterPro" id="IPR000835">
    <property type="entry name" value="HTH_MarR-typ"/>
</dbReference>
<dbReference type="InterPro" id="IPR036388">
    <property type="entry name" value="WH-like_DNA-bd_sf"/>
</dbReference>
<reference evidence="6" key="1">
    <citation type="journal article" date="2019" name="Int. J. Syst. Evol. Microbiol.">
        <title>The Global Catalogue of Microorganisms (GCM) 10K type strain sequencing project: providing services to taxonomists for standard genome sequencing and annotation.</title>
        <authorList>
            <consortium name="The Broad Institute Genomics Platform"/>
            <consortium name="The Broad Institute Genome Sequencing Center for Infectious Disease"/>
            <person name="Wu L."/>
            <person name="Ma J."/>
        </authorList>
    </citation>
    <scope>NUCLEOTIDE SEQUENCE [LARGE SCALE GENOMIC DNA]</scope>
    <source>
        <strain evidence="6">NBRC 111980</strain>
    </source>
</reference>
<name>A0ABQ5XHD1_9GAMM</name>
<dbReference type="PROSITE" id="PS50995">
    <property type="entry name" value="HTH_MARR_2"/>
    <property type="match status" value="1"/>
</dbReference>